<keyword evidence="2" id="KW-1185">Reference proteome</keyword>
<protein>
    <submittedName>
        <fullName evidence="1">DUF1513 domain-containing protein</fullName>
    </submittedName>
</protein>
<evidence type="ECO:0000313" key="2">
    <source>
        <dbReference type="Proteomes" id="UP000241899"/>
    </source>
</evidence>
<comment type="caution">
    <text evidence="1">The sequence shown here is derived from an EMBL/GenBank/DDBJ whole genome shotgun (WGS) entry which is preliminary data.</text>
</comment>
<accession>A0A2T4JIJ3</accession>
<organism evidence="1 2">
    <name type="scientific">Phaeovulum veldkampii DSM 11550</name>
    <dbReference type="NCBI Taxonomy" id="1185920"/>
    <lineage>
        <taxon>Bacteria</taxon>
        <taxon>Pseudomonadati</taxon>
        <taxon>Pseudomonadota</taxon>
        <taxon>Alphaproteobacteria</taxon>
        <taxon>Rhodobacterales</taxon>
        <taxon>Paracoccaceae</taxon>
        <taxon>Phaeovulum</taxon>
    </lineage>
</organism>
<proteinExistence type="predicted"/>
<gene>
    <name evidence="1" type="ORF">C5F46_07675</name>
</gene>
<dbReference type="EMBL" id="PZKF01000014">
    <property type="protein sequence ID" value="PTE17719.1"/>
    <property type="molecule type" value="Genomic_DNA"/>
</dbReference>
<dbReference type="InterPro" id="IPR008311">
    <property type="entry name" value="UCP028101"/>
</dbReference>
<reference evidence="1 2" key="1">
    <citation type="submission" date="2018-03" db="EMBL/GenBank/DDBJ databases">
        <title>Rhodobacter veldkampii.</title>
        <authorList>
            <person name="Meyer T.E."/>
            <person name="Miller S."/>
            <person name="Lodha T."/>
            <person name="Gandham S."/>
            <person name="Chintalapati S."/>
            <person name="Chintalapati V.R."/>
        </authorList>
    </citation>
    <scope>NUCLEOTIDE SEQUENCE [LARGE SCALE GENOMIC DNA]</scope>
    <source>
        <strain evidence="1 2">DSM 11550</strain>
    </source>
</reference>
<evidence type="ECO:0000313" key="1">
    <source>
        <dbReference type="EMBL" id="PTE17719.1"/>
    </source>
</evidence>
<dbReference type="PROSITE" id="PS51318">
    <property type="entry name" value="TAT"/>
    <property type="match status" value="1"/>
</dbReference>
<dbReference type="SUPFAM" id="SSF50969">
    <property type="entry name" value="YVTN repeat-like/Quinoprotein amine dehydrogenase"/>
    <property type="match status" value="1"/>
</dbReference>
<sequence>MRPDRRYFLASLAATAALPRLGWADAGGPAFLAAAQDADGARALYGLSDRGEALFRIPLPARGHAATAHPTRPEAVAFARRPGTFALVIDCISGVVLARLTPPEGRQFNGHGTYSLDGAVLYTSELVAEGSAGRIGLWDARRGYARLGEFASNGIGPHDVKRLPGSDLLVVANGGIETDPADRTPLNLDTMRPNLSYLSPEGQVQEVVELAPDLAQNSIRHLALRSDGLVAFAMQWQGDAALAVPLLGLHRRGAAVRLCPPPEAEALAMRGYAGSIAFDGAGQQVAITSPRGGRIEVYEATGGFVRALARADVCGVGPAPGAAGFIVTDGQGLIARVGAEGLRPLTRAACAWDNHLIPVG</sequence>
<dbReference type="PIRSF" id="PIRSF028101">
    <property type="entry name" value="UCP028101"/>
    <property type="match status" value="1"/>
</dbReference>
<dbReference type="RefSeq" id="WP_107324781.1">
    <property type="nucleotide sequence ID" value="NZ_NHSP01000089.1"/>
</dbReference>
<dbReference type="Proteomes" id="UP000241899">
    <property type="component" value="Unassembled WGS sequence"/>
</dbReference>
<dbReference type="Pfam" id="PF07433">
    <property type="entry name" value="DUF1513"/>
    <property type="match status" value="1"/>
</dbReference>
<dbReference type="AlphaFoldDB" id="A0A2T4JIJ3"/>
<name>A0A2T4JIJ3_9RHOB</name>
<dbReference type="OrthoDB" id="5624218at2"/>
<dbReference type="InterPro" id="IPR011044">
    <property type="entry name" value="Quino_amine_DH_bsu"/>
</dbReference>
<dbReference type="InterPro" id="IPR006311">
    <property type="entry name" value="TAT_signal"/>
</dbReference>